<comment type="caution">
    <text evidence="2">The sequence shown here is derived from an EMBL/GenBank/DDBJ whole genome shotgun (WGS) entry which is preliminary data.</text>
</comment>
<evidence type="ECO:0000256" key="1">
    <source>
        <dbReference type="SAM" id="Phobius"/>
    </source>
</evidence>
<name>A0A2H9T6L2_9ZZZZ</name>
<evidence type="ECO:0000313" key="2">
    <source>
        <dbReference type="EMBL" id="PJE78844.1"/>
    </source>
</evidence>
<keyword evidence="1" id="KW-0812">Transmembrane</keyword>
<keyword evidence="1" id="KW-1133">Transmembrane helix</keyword>
<dbReference type="EMBL" id="NSIT01000122">
    <property type="protein sequence ID" value="PJE78844.1"/>
    <property type="molecule type" value="Genomic_DNA"/>
</dbReference>
<protein>
    <recommendedName>
        <fullName evidence="3">DUF2878 domain-containing protein</fullName>
    </recommendedName>
</protein>
<dbReference type="AlphaFoldDB" id="A0A2H9T6L2"/>
<proteinExistence type="predicted"/>
<evidence type="ECO:0008006" key="3">
    <source>
        <dbReference type="Google" id="ProtNLM"/>
    </source>
</evidence>
<organism evidence="2">
    <name type="scientific">invertebrate metagenome</name>
    <dbReference type="NCBI Taxonomy" id="1711999"/>
    <lineage>
        <taxon>unclassified sequences</taxon>
        <taxon>metagenomes</taxon>
        <taxon>organismal metagenomes</taxon>
    </lineage>
</organism>
<feature type="transmembrane region" description="Helical" evidence="1">
    <location>
        <begin position="147"/>
        <end position="169"/>
    </location>
</feature>
<dbReference type="Pfam" id="PF11086">
    <property type="entry name" value="DUF2878"/>
    <property type="match status" value="1"/>
</dbReference>
<accession>A0A2H9T6L2</accession>
<reference evidence="2" key="1">
    <citation type="journal article" date="2017" name="Appl. Environ. Microbiol.">
        <title>Molecular characterization of an Endozoicomonas-like organism causing infection in king scallop Pecten maximus L.</title>
        <authorList>
            <person name="Cano I."/>
            <person name="van Aerle R."/>
            <person name="Ross S."/>
            <person name="Verner-Jeffreys D.W."/>
            <person name="Paley R.K."/>
            <person name="Rimmer G."/>
            <person name="Ryder D."/>
            <person name="Hooper P."/>
            <person name="Stone D."/>
            <person name="Feist S.W."/>
        </authorList>
    </citation>
    <scope>NUCLEOTIDE SEQUENCE</scope>
</reference>
<gene>
    <name evidence="2" type="ORF">CI610_02199</name>
</gene>
<feature type="transmembrane region" description="Helical" evidence="1">
    <location>
        <begin position="12"/>
        <end position="31"/>
    </location>
</feature>
<feature type="transmembrane region" description="Helical" evidence="1">
    <location>
        <begin position="118"/>
        <end position="135"/>
    </location>
</feature>
<feature type="transmembrane region" description="Helical" evidence="1">
    <location>
        <begin position="61"/>
        <end position="84"/>
    </location>
</feature>
<dbReference type="InterPro" id="IPR021306">
    <property type="entry name" value="DUF2878"/>
</dbReference>
<feature type="transmembrane region" description="Helical" evidence="1">
    <location>
        <begin position="37"/>
        <end position="54"/>
    </location>
</feature>
<feature type="transmembrane region" description="Helical" evidence="1">
    <location>
        <begin position="90"/>
        <end position="111"/>
    </location>
</feature>
<sequence>MIKKRSIFFPARIVESALFNGIWFYAVWFSAVSGRQAWLGVTLLLLLLHFALVLNKDREVLLALPVVCVGIVIDGLLSIFRVFIFDQNSILPVWLLCLWIAFSTTLIRSLSCFSKPRWLSCCAGGIGGPLSYWGGQQLGAVTFGYSLGFTLSVLSAVWVILLPSCFWIAQQMDKKIEPNANEK</sequence>
<keyword evidence="1" id="KW-0472">Membrane</keyword>